<name>A0A7G1G6U0_9BACT</name>
<dbReference type="InParanoid" id="A0A7G1G6U0"/>
<proteinExistence type="predicted"/>
<evidence type="ECO:0000256" key="2">
    <source>
        <dbReference type="ARBA" id="ARBA00023136"/>
    </source>
</evidence>
<dbReference type="InterPro" id="IPR001460">
    <property type="entry name" value="PCN-bd_Tpept"/>
</dbReference>
<evidence type="ECO:0000259" key="4">
    <source>
        <dbReference type="Pfam" id="PF00905"/>
    </source>
</evidence>
<dbReference type="InterPro" id="IPR005543">
    <property type="entry name" value="PASTA_dom"/>
</dbReference>
<dbReference type="PANTHER" id="PTHR30627">
    <property type="entry name" value="PEPTIDOGLYCAN D,D-TRANSPEPTIDASE"/>
    <property type="match status" value="1"/>
</dbReference>
<accession>A0A7G1G6U0</accession>
<dbReference type="GO" id="GO:0008658">
    <property type="term" value="F:penicillin binding"/>
    <property type="evidence" value="ECO:0007669"/>
    <property type="project" value="InterPro"/>
</dbReference>
<evidence type="ECO:0000256" key="1">
    <source>
        <dbReference type="ARBA" id="ARBA00004370"/>
    </source>
</evidence>
<dbReference type="InterPro" id="IPR050515">
    <property type="entry name" value="Beta-lactam/transpept"/>
</dbReference>
<dbReference type="PANTHER" id="PTHR30627:SF1">
    <property type="entry name" value="PEPTIDOGLYCAN D,D-TRANSPEPTIDASE FTSI"/>
    <property type="match status" value="1"/>
</dbReference>
<sequence length="559" mass="64900">MKLKKYILLLLLSMLYLTIIFFGVFFNYKVIENSKDININNKNMATLVDCKGNFIVYNKKMYEAWIDLSFLRRQKKFKEYEHLLLSKYTQDEIKDKKFLKWGKFYTKKEAEDNLGVLRKFSKIYETQDRIYNDLFSLSQLIGKYDKTNYGIEKYLYNNKLLETQKEQNLSIDLTLQRILYEELKKTVKEKNASGAVALIMNTKTGEIKASVSIYPWNMGYMGYIEPGSTLKPMIYAMAIDENIIKPYETFKWSYQYTPKNTNIKIKESEYFDLGTMDIKTALAHSSNVAIAKVMEKILNTYSQEWLYNSLLKMGFGKKTNIEFSGEIDGVLKNPDEWKSITPYQIAIGQGIGVTPIQLITAFNAIVNNGYYVYPTFFKNKKVFGRQIYSERTSKKLLDWMRYTTILGTAKDAYKEGLLIGGKTGTAQKALKGIGYTKEDYYSLFEGYYPSINPEYTFLIIVDDPKGEYYGGEVAAPIITNVFYNYSKRKEVYNYLGYYFKGVLPNLINFDMEEAKALLINLGYNFNKIIITGSGTKVTYQYPNPGTLLKDTQYIELRSD</sequence>
<dbReference type="FunCoup" id="A0A7G1G6U0">
    <property type="interactions" value="281"/>
</dbReference>
<reference evidence="6 7" key="1">
    <citation type="submission" date="2018-06" db="EMBL/GenBank/DDBJ databases">
        <title>Genome sequencing of Oceanotoga sp. sy52.</title>
        <authorList>
            <person name="Mori K."/>
        </authorList>
    </citation>
    <scope>NUCLEOTIDE SEQUENCE [LARGE SCALE GENOMIC DNA]</scope>
    <source>
        <strain evidence="7">sy52</strain>
    </source>
</reference>
<dbReference type="SUPFAM" id="SSF54184">
    <property type="entry name" value="Penicillin-binding protein 2x (pbp-2x), c-terminal domain"/>
    <property type="match status" value="1"/>
</dbReference>
<dbReference type="AlphaFoldDB" id="A0A7G1G6U0"/>
<feature type="domain" description="Penicillin-binding protein transpeptidase" evidence="4">
    <location>
        <begin position="196"/>
        <end position="481"/>
    </location>
</feature>
<feature type="transmembrane region" description="Helical" evidence="3">
    <location>
        <begin position="7"/>
        <end position="28"/>
    </location>
</feature>
<evidence type="ECO:0000259" key="5">
    <source>
        <dbReference type="Pfam" id="PF03793"/>
    </source>
</evidence>
<feature type="domain" description="PASTA" evidence="5">
    <location>
        <begin position="503"/>
        <end position="557"/>
    </location>
</feature>
<keyword evidence="3" id="KW-1133">Transmembrane helix</keyword>
<comment type="subcellular location">
    <subcellularLocation>
        <location evidence="1">Membrane</location>
    </subcellularLocation>
</comment>
<dbReference type="Proteomes" id="UP000516361">
    <property type="component" value="Chromosome"/>
</dbReference>
<gene>
    <name evidence="6" type="ORF">OSSY52_20460</name>
</gene>
<evidence type="ECO:0000256" key="3">
    <source>
        <dbReference type="SAM" id="Phobius"/>
    </source>
</evidence>
<keyword evidence="2 3" id="KW-0472">Membrane</keyword>
<protein>
    <submittedName>
        <fullName evidence="6">Penicillin-binding protein 2</fullName>
    </submittedName>
</protein>
<dbReference type="KEGG" id="ocy:OSSY52_20460"/>
<dbReference type="GO" id="GO:0071555">
    <property type="term" value="P:cell wall organization"/>
    <property type="evidence" value="ECO:0007669"/>
    <property type="project" value="TreeGrafter"/>
</dbReference>
<dbReference type="Pfam" id="PF03793">
    <property type="entry name" value="PASTA"/>
    <property type="match status" value="1"/>
</dbReference>
<dbReference type="SUPFAM" id="SSF56601">
    <property type="entry name" value="beta-lactamase/transpeptidase-like"/>
    <property type="match status" value="1"/>
</dbReference>
<dbReference type="Gene3D" id="3.40.710.10">
    <property type="entry name" value="DD-peptidase/beta-lactamase superfamily"/>
    <property type="match status" value="1"/>
</dbReference>
<dbReference type="GO" id="GO:0005886">
    <property type="term" value="C:plasma membrane"/>
    <property type="evidence" value="ECO:0007669"/>
    <property type="project" value="TreeGrafter"/>
</dbReference>
<keyword evidence="7" id="KW-1185">Reference proteome</keyword>
<dbReference type="InterPro" id="IPR012338">
    <property type="entry name" value="Beta-lactam/transpept-like"/>
</dbReference>
<dbReference type="RefSeq" id="WP_190614756.1">
    <property type="nucleotide sequence ID" value="NZ_AP018712.1"/>
</dbReference>
<dbReference type="Pfam" id="PF00905">
    <property type="entry name" value="Transpeptidase"/>
    <property type="match status" value="1"/>
</dbReference>
<dbReference type="Gene3D" id="3.30.450.330">
    <property type="match status" value="1"/>
</dbReference>
<evidence type="ECO:0000313" key="7">
    <source>
        <dbReference type="Proteomes" id="UP000516361"/>
    </source>
</evidence>
<keyword evidence="3" id="KW-0812">Transmembrane</keyword>
<organism evidence="6 7">
    <name type="scientific">Tepiditoga spiralis</name>
    <dbReference type="NCBI Taxonomy" id="2108365"/>
    <lineage>
        <taxon>Bacteria</taxon>
        <taxon>Thermotogati</taxon>
        <taxon>Thermotogota</taxon>
        <taxon>Thermotogae</taxon>
        <taxon>Petrotogales</taxon>
        <taxon>Petrotogaceae</taxon>
        <taxon>Tepiditoga</taxon>
    </lineage>
</organism>
<dbReference type="EMBL" id="AP018712">
    <property type="protein sequence ID" value="BBE31905.1"/>
    <property type="molecule type" value="Genomic_DNA"/>
</dbReference>
<evidence type="ECO:0000313" key="6">
    <source>
        <dbReference type="EMBL" id="BBE31905.1"/>
    </source>
</evidence>